<dbReference type="AlphaFoldDB" id="K1XHD1"/>
<protein>
    <submittedName>
        <fullName evidence="1">Uncharacterized protein</fullName>
    </submittedName>
</protein>
<name>K1XHD1_9BACT</name>
<sequence>MFFGSESDTDTGEIIEGFPLSDISLSGVFSDLRIIGYFVIEKVLKIFIF</sequence>
<accession>K1XHD1</accession>
<proteinExistence type="predicted"/>
<reference evidence="1" key="1">
    <citation type="journal article" date="2012" name="Science">
        <title>Fermentation, hydrogen, and sulfur metabolism in multiple uncultivated bacterial phyla.</title>
        <authorList>
            <person name="Wrighton K.C."/>
            <person name="Thomas B.C."/>
            <person name="Sharon I."/>
            <person name="Miller C.S."/>
            <person name="Castelle C.J."/>
            <person name="VerBerkmoes N.C."/>
            <person name="Wilkins M.J."/>
            <person name="Hettich R.L."/>
            <person name="Lipton M.S."/>
            <person name="Williams K.H."/>
            <person name="Long P.E."/>
            <person name="Banfield J.F."/>
        </authorList>
    </citation>
    <scope>NUCLEOTIDE SEQUENCE [LARGE SCALE GENOMIC DNA]</scope>
</reference>
<dbReference type="EMBL" id="AMFJ01034305">
    <property type="protein sequence ID" value="EKD29720.1"/>
    <property type="molecule type" value="Genomic_DNA"/>
</dbReference>
<comment type="caution">
    <text evidence="1">The sequence shown here is derived from an EMBL/GenBank/DDBJ whole genome shotgun (WGS) entry which is preliminary data.</text>
</comment>
<organism evidence="1">
    <name type="scientific">uncultured bacterium</name>
    <name type="common">gcode 4</name>
    <dbReference type="NCBI Taxonomy" id="1234023"/>
    <lineage>
        <taxon>Bacteria</taxon>
        <taxon>environmental samples</taxon>
    </lineage>
</organism>
<evidence type="ECO:0000313" key="1">
    <source>
        <dbReference type="EMBL" id="EKD29720.1"/>
    </source>
</evidence>
<gene>
    <name evidence="1" type="ORF">ACD_78C00305G0001</name>
</gene>